<proteinExistence type="predicted"/>
<reference evidence="1 2" key="1">
    <citation type="submission" date="2024-05" db="EMBL/GenBank/DDBJ databases">
        <title>Genome sequencing and assembly of Indian major carp, Cirrhinus mrigala (Hamilton, 1822).</title>
        <authorList>
            <person name="Mohindra V."/>
            <person name="Chowdhury L.M."/>
            <person name="Lal K."/>
            <person name="Jena J.K."/>
        </authorList>
    </citation>
    <scope>NUCLEOTIDE SEQUENCE [LARGE SCALE GENOMIC DNA]</scope>
    <source>
        <strain evidence="1">CM1030</strain>
        <tissue evidence="1">Blood</tissue>
    </source>
</reference>
<evidence type="ECO:0000313" key="1">
    <source>
        <dbReference type="EMBL" id="KAL0174550.1"/>
    </source>
</evidence>
<organism evidence="1 2">
    <name type="scientific">Cirrhinus mrigala</name>
    <name type="common">Mrigala</name>
    <dbReference type="NCBI Taxonomy" id="683832"/>
    <lineage>
        <taxon>Eukaryota</taxon>
        <taxon>Metazoa</taxon>
        <taxon>Chordata</taxon>
        <taxon>Craniata</taxon>
        <taxon>Vertebrata</taxon>
        <taxon>Euteleostomi</taxon>
        <taxon>Actinopterygii</taxon>
        <taxon>Neopterygii</taxon>
        <taxon>Teleostei</taxon>
        <taxon>Ostariophysi</taxon>
        <taxon>Cypriniformes</taxon>
        <taxon>Cyprinidae</taxon>
        <taxon>Labeoninae</taxon>
        <taxon>Labeonini</taxon>
        <taxon>Cirrhinus</taxon>
    </lineage>
</organism>
<evidence type="ECO:0000313" key="2">
    <source>
        <dbReference type="Proteomes" id="UP001529510"/>
    </source>
</evidence>
<sequence>NQKENVSSAVLLVNHALLRWRQRMLRADNTSAIVICLEPFGTSSECLPPYETVYNLQGPKCGSSPKSCTNSLPTQ</sequence>
<gene>
    <name evidence="1" type="ORF">M9458_030518</name>
</gene>
<comment type="caution">
    <text evidence="1">The sequence shown here is derived from an EMBL/GenBank/DDBJ whole genome shotgun (WGS) entry which is preliminary data.</text>
</comment>
<dbReference type="Proteomes" id="UP001529510">
    <property type="component" value="Unassembled WGS sequence"/>
</dbReference>
<protein>
    <submittedName>
        <fullName evidence="1">Uncharacterized protein</fullName>
    </submittedName>
</protein>
<accession>A0ABD0PLC7</accession>
<keyword evidence="2" id="KW-1185">Reference proteome</keyword>
<dbReference type="AlphaFoldDB" id="A0ABD0PLC7"/>
<dbReference type="EMBL" id="JAMKFB020000015">
    <property type="protein sequence ID" value="KAL0174550.1"/>
    <property type="molecule type" value="Genomic_DNA"/>
</dbReference>
<feature type="non-terminal residue" evidence="1">
    <location>
        <position position="1"/>
    </location>
</feature>
<feature type="non-terminal residue" evidence="1">
    <location>
        <position position="75"/>
    </location>
</feature>
<name>A0ABD0PLC7_CIRMR</name>